<dbReference type="CDD" id="cd16917">
    <property type="entry name" value="HATPase_UhpB-NarQ-NarX-like"/>
    <property type="match status" value="1"/>
</dbReference>
<keyword evidence="11" id="KW-0812">Transmembrane</keyword>
<dbReference type="GO" id="GO:0016020">
    <property type="term" value="C:membrane"/>
    <property type="evidence" value="ECO:0007669"/>
    <property type="project" value="InterPro"/>
</dbReference>
<keyword evidence="5" id="KW-0547">Nucleotide-binding</keyword>
<organism evidence="13 14">
    <name type="scientific">Pseudonocardia sediminis</name>
    <dbReference type="NCBI Taxonomy" id="1397368"/>
    <lineage>
        <taxon>Bacteria</taxon>
        <taxon>Bacillati</taxon>
        <taxon>Actinomycetota</taxon>
        <taxon>Actinomycetes</taxon>
        <taxon>Pseudonocardiales</taxon>
        <taxon>Pseudonocardiaceae</taxon>
        <taxon>Pseudonocardia</taxon>
    </lineage>
</organism>
<comment type="caution">
    <text evidence="13">The sequence shown here is derived from an EMBL/GenBank/DDBJ whole genome shotgun (WGS) entry which is preliminary data.</text>
</comment>
<evidence type="ECO:0000256" key="3">
    <source>
        <dbReference type="ARBA" id="ARBA00022553"/>
    </source>
</evidence>
<feature type="transmembrane region" description="Helical" evidence="11">
    <location>
        <begin position="141"/>
        <end position="157"/>
    </location>
</feature>
<dbReference type="InterPro" id="IPR011712">
    <property type="entry name" value="Sig_transdc_His_kin_sub3_dim/P"/>
</dbReference>
<dbReference type="OrthoDB" id="227596at2"/>
<dbReference type="GO" id="GO:0005524">
    <property type="term" value="F:ATP binding"/>
    <property type="evidence" value="ECO:0007669"/>
    <property type="project" value="UniProtKB-KW"/>
</dbReference>
<dbReference type="EMBL" id="SHKL01000001">
    <property type="protein sequence ID" value="RZT85843.1"/>
    <property type="molecule type" value="Genomic_DNA"/>
</dbReference>
<dbReference type="SUPFAM" id="SSF55874">
    <property type="entry name" value="ATPase domain of HSP90 chaperone/DNA topoisomerase II/histidine kinase"/>
    <property type="match status" value="1"/>
</dbReference>
<dbReference type="Proteomes" id="UP000291591">
    <property type="component" value="Unassembled WGS sequence"/>
</dbReference>
<name>A0A4Q7UZW4_PSEST</name>
<evidence type="ECO:0000256" key="5">
    <source>
        <dbReference type="ARBA" id="ARBA00022741"/>
    </source>
</evidence>
<proteinExistence type="predicted"/>
<evidence type="ECO:0000313" key="14">
    <source>
        <dbReference type="Proteomes" id="UP000291591"/>
    </source>
</evidence>
<evidence type="ECO:0000313" key="13">
    <source>
        <dbReference type="EMBL" id="RZT85843.1"/>
    </source>
</evidence>
<dbReference type="Pfam" id="PF23539">
    <property type="entry name" value="DUF7134"/>
    <property type="match status" value="1"/>
</dbReference>
<keyword evidence="14" id="KW-1185">Reference proteome</keyword>
<evidence type="ECO:0000256" key="7">
    <source>
        <dbReference type="ARBA" id="ARBA00022840"/>
    </source>
</evidence>
<dbReference type="Gene3D" id="1.20.5.1930">
    <property type="match status" value="1"/>
</dbReference>
<keyword evidence="8" id="KW-0902">Two-component regulatory system</keyword>
<feature type="domain" description="Histidine kinase/HSP90-like ATPase" evidence="12">
    <location>
        <begin position="330"/>
        <end position="423"/>
    </location>
</feature>
<dbReference type="SMART" id="SM00387">
    <property type="entry name" value="HATPase_c"/>
    <property type="match status" value="1"/>
</dbReference>
<keyword evidence="9" id="KW-0175">Coiled coil</keyword>
<dbReference type="InterPro" id="IPR003594">
    <property type="entry name" value="HATPase_dom"/>
</dbReference>
<protein>
    <recommendedName>
        <fullName evidence="2">histidine kinase</fullName>
        <ecNumber evidence="2">2.7.13.3</ecNumber>
    </recommendedName>
</protein>
<dbReference type="AlphaFoldDB" id="A0A4Q7UZW4"/>
<feature type="transmembrane region" description="Helical" evidence="11">
    <location>
        <begin position="169"/>
        <end position="188"/>
    </location>
</feature>
<gene>
    <name evidence="13" type="ORF">EV383_2730</name>
</gene>
<dbReference type="Pfam" id="PF07730">
    <property type="entry name" value="HisKA_3"/>
    <property type="match status" value="1"/>
</dbReference>
<feature type="region of interest" description="Disordered" evidence="10">
    <location>
        <begin position="1"/>
        <end position="28"/>
    </location>
</feature>
<keyword evidence="6 13" id="KW-0418">Kinase</keyword>
<evidence type="ECO:0000256" key="1">
    <source>
        <dbReference type="ARBA" id="ARBA00000085"/>
    </source>
</evidence>
<feature type="compositionally biased region" description="Basic and acidic residues" evidence="10">
    <location>
        <begin position="15"/>
        <end position="24"/>
    </location>
</feature>
<reference evidence="13 14" key="1">
    <citation type="submission" date="2019-02" db="EMBL/GenBank/DDBJ databases">
        <title>Sequencing the genomes of 1000 actinobacteria strains.</title>
        <authorList>
            <person name="Klenk H.-P."/>
        </authorList>
    </citation>
    <scope>NUCLEOTIDE SEQUENCE [LARGE SCALE GENOMIC DNA]</scope>
    <source>
        <strain evidence="13 14">DSM 45779</strain>
    </source>
</reference>
<evidence type="ECO:0000256" key="6">
    <source>
        <dbReference type="ARBA" id="ARBA00022777"/>
    </source>
</evidence>
<evidence type="ECO:0000256" key="4">
    <source>
        <dbReference type="ARBA" id="ARBA00022679"/>
    </source>
</evidence>
<feature type="transmembrane region" description="Helical" evidence="11">
    <location>
        <begin position="74"/>
        <end position="93"/>
    </location>
</feature>
<dbReference type="Pfam" id="PF02518">
    <property type="entry name" value="HATPase_c"/>
    <property type="match status" value="1"/>
</dbReference>
<accession>A0A4Q7UZW4</accession>
<evidence type="ECO:0000256" key="10">
    <source>
        <dbReference type="SAM" id="MobiDB-lite"/>
    </source>
</evidence>
<dbReference type="Gene3D" id="3.30.565.10">
    <property type="entry name" value="Histidine kinase-like ATPase, C-terminal domain"/>
    <property type="match status" value="1"/>
</dbReference>
<dbReference type="GO" id="GO:0046983">
    <property type="term" value="F:protein dimerization activity"/>
    <property type="evidence" value="ECO:0007669"/>
    <property type="project" value="InterPro"/>
</dbReference>
<evidence type="ECO:0000256" key="11">
    <source>
        <dbReference type="SAM" id="Phobius"/>
    </source>
</evidence>
<comment type="catalytic activity">
    <reaction evidence="1">
        <text>ATP + protein L-histidine = ADP + protein N-phospho-L-histidine.</text>
        <dbReference type="EC" id="2.7.13.3"/>
    </reaction>
</comment>
<evidence type="ECO:0000256" key="2">
    <source>
        <dbReference type="ARBA" id="ARBA00012438"/>
    </source>
</evidence>
<dbReference type="EC" id="2.7.13.3" evidence="2"/>
<keyword evidence="7" id="KW-0067">ATP-binding</keyword>
<evidence type="ECO:0000256" key="8">
    <source>
        <dbReference type="ARBA" id="ARBA00023012"/>
    </source>
</evidence>
<dbReference type="InterPro" id="IPR055558">
    <property type="entry name" value="DUF7134"/>
</dbReference>
<keyword evidence="4" id="KW-0808">Transferase</keyword>
<dbReference type="PANTHER" id="PTHR24421">
    <property type="entry name" value="NITRATE/NITRITE SENSOR PROTEIN NARX-RELATED"/>
    <property type="match status" value="1"/>
</dbReference>
<feature type="region of interest" description="Disordered" evidence="10">
    <location>
        <begin position="403"/>
        <end position="425"/>
    </location>
</feature>
<dbReference type="GO" id="GO:0000155">
    <property type="term" value="F:phosphorelay sensor kinase activity"/>
    <property type="evidence" value="ECO:0007669"/>
    <property type="project" value="InterPro"/>
</dbReference>
<keyword evidence="11" id="KW-0472">Membrane</keyword>
<feature type="transmembrane region" description="Helical" evidence="11">
    <location>
        <begin position="100"/>
        <end position="121"/>
    </location>
</feature>
<dbReference type="InterPro" id="IPR036890">
    <property type="entry name" value="HATPase_C_sf"/>
</dbReference>
<keyword evidence="3" id="KW-0597">Phosphoprotein</keyword>
<sequence>MIVGRVPIGATSGPARDRSADHGRAPAPGDAWHDVRVIAAAGSWVRGRPRAVDAAVAVVVLAYTLPIQGAYVPAGLPAGTGVLVSVGLCAPWVVRRSFPLGVFGAVVAVFLVQFAIGMGPVPADVMLFLALYAVAVHRRRAVSVGAAAVLAACALLASARWGDGRVSELLTAAVSVVTVWMWGSMIGIRRAHVATLRERAAALERERDQRDRAAVEAERARIAREIHDIVSHSLSVVVVLARGASASVRTDPDRAVEALAAVEGTGRSALTEMRRMLGVLRDGEPGSPPPGTEAPQPGVAQLAQLVGDARTSGTPVMLTVDGTPGNLPAGTDLAVYRIVQEALTNARRHAGPDLTRVDVHVRIDDDTVRVDVVDDGRGPVDGPAGGHGLAGMRERVATHGGTLHTGAGPGGGFTVSATLPVGEDT</sequence>
<dbReference type="PANTHER" id="PTHR24421:SF10">
    <property type="entry name" value="NITRATE_NITRITE SENSOR PROTEIN NARQ"/>
    <property type="match status" value="1"/>
</dbReference>
<dbReference type="InterPro" id="IPR050482">
    <property type="entry name" value="Sensor_HK_TwoCompSys"/>
</dbReference>
<evidence type="ECO:0000259" key="12">
    <source>
        <dbReference type="SMART" id="SM00387"/>
    </source>
</evidence>
<keyword evidence="11" id="KW-1133">Transmembrane helix</keyword>
<feature type="coiled-coil region" evidence="9">
    <location>
        <begin position="193"/>
        <end position="223"/>
    </location>
</feature>
<evidence type="ECO:0000256" key="9">
    <source>
        <dbReference type="SAM" id="Coils"/>
    </source>
</evidence>